<proteinExistence type="predicted"/>
<organism evidence="1 2">
    <name type="scientific">Helicobacter valdiviensis</name>
    <dbReference type="NCBI Taxonomy" id="1458358"/>
    <lineage>
        <taxon>Bacteria</taxon>
        <taxon>Pseudomonadati</taxon>
        <taxon>Campylobacterota</taxon>
        <taxon>Epsilonproteobacteria</taxon>
        <taxon>Campylobacterales</taxon>
        <taxon>Helicobacteraceae</taxon>
        <taxon>Helicobacter</taxon>
    </lineage>
</organism>
<evidence type="ECO:0000313" key="2">
    <source>
        <dbReference type="Proteomes" id="UP000249746"/>
    </source>
</evidence>
<dbReference type="RefSeq" id="WP_111230173.1">
    <property type="nucleotide sequence ID" value="NZ_NBIU01000022.1"/>
</dbReference>
<sequence>MGGAPVRDRKELIWQLKKHGIKGDKLEAMPTNELVELFKQESKKHLLEHLEYVKNKQKEVVLEEIEDNQSLKKLGQIKQLLAKEELEFIKLYELIEEFLEDYTLNEATDLILTQTSDRRYKQVTQIVELCFRSYQEKLLSRIEELCSSYPQEELSEQMKFYSKKREHIAFLRDTIKKMEANGTQEKLSNMAQYKFQILRDYYPDFLYENYENFYEDANKKEKVIDNILKLTNAYKRKVLKNKRLKTLEQIERVLINDRNKEREEKVLIKQFTKRFAEVIASEDEVAFGLIIKEALEVLDERDVRKIINNFDLGNNPMMIQQLNNALRGNKSR</sequence>
<keyword evidence="2" id="KW-1185">Reference proteome</keyword>
<dbReference type="Proteomes" id="UP000249746">
    <property type="component" value="Unassembled WGS sequence"/>
</dbReference>
<name>A0A2W6MT84_9HELI</name>
<dbReference type="OrthoDB" id="5317903at2"/>
<accession>A0A2W6MT84</accession>
<dbReference type="EMBL" id="NBIU01000022">
    <property type="protein sequence ID" value="PZT47754.1"/>
    <property type="molecule type" value="Genomic_DNA"/>
</dbReference>
<dbReference type="AlphaFoldDB" id="A0A2W6MT84"/>
<gene>
    <name evidence="1" type="ORF">B6S12_07445</name>
</gene>
<evidence type="ECO:0000313" key="1">
    <source>
        <dbReference type="EMBL" id="PZT47754.1"/>
    </source>
</evidence>
<reference evidence="1 2" key="1">
    <citation type="submission" date="2017-03" db="EMBL/GenBank/DDBJ databases">
        <title>Genomic and clinical evidence uncovers the enterohepatic species Helicobacter valdiviensis as a potential human intestinal pathogen.</title>
        <authorList>
            <person name="Fresia P."/>
            <person name="Jara R."/>
            <person name="Sierra R."/>
            <person name="Ferres I."/>
            <person name="Greif G."/>
            <person name="Iraola G."/>
            <person name="Collado L."/>
        </authorList>
    </citation>
    <scope>NUCLEOTIDE SEQUENCE [LARGE SCALE GENOMIC DNA]</scope>
    <source>
        <strain evidence="1 2">WBE14</strain>
    </source>
</reference>
<comment type="caution">
    <text evidence="1">The sequence shown here is derived from an EMBL/GenBank/DDBJ whole genome shotgun (WGS) entry which is preliminary data.</text>
</comment>
<protein>
    <submittedName>
        <fullName evidence="1">Uncharacterized protein</fullName>
    </submittedName>
</protein>